<dbReference type="PANTHER" id="PTHR43622:SF1">
    <property type="entry name" value="3-DEHYDROQUINATE SYNTHASE"/>
    <property type="match status" value="1"/>
</dbReference>
<feature type="domain" description="3-dehydroquinate synthase N-terminal" evidence="4">
    <location>
        <begin position="368"/>
        <end position="477"/>
    </location>
</feature>
<evidence type="ECO:0000256" key="1">
    <source>
        <dbReference type="ARBA" id="ARBA00022723"/>
    </source>
</evidence>
<keyword evidence="1" id="KW-0479">Metal-binding</keyword>
<evidence type="ECO:0000313" key="5">
    <source>
        <dbReference type="EMBL" id="CAE8605022.1"/>
    </source>
</evidence>
<dbReference type="OrthoDB" id="425137at2759"/>
<dbReference type="GO" id="GO:0046872">
    <property type="term" value="F:metal ion binding"/>
    <property type="evidence" value="ECO:0007669"/>
    <property type="project" value="UniProtKB-KW"/>
</dbReference>
<dbReference type="SUPFAM" id="SSF56796">
    <property type="entry name" value="Dehydroquinate synthase-like"/>
    <property type="match status" value="1"/>
</dbReference>
<dbReference type="Gene3D" id="3.40.50.1970">
    <property type="match status" value="1"/>
</dbReference>
<keyword evidence="2" id="KW-0520">NAD</keyword>
<dbReference type="InterPro" id="IPR030960">
    <property type="entry name" value="DHQS/DOIS_N"/>
</dbReference>
<reference evidence="5" key="1">
    <citation type="submission" date="2021-02" db="EMBL/GenBank/DDBJ databases">
        <authorList>
            <person name="Dougan E. K."/>
            <person name="Rhodes N."/>
            <person name="Thang M."/>
            <person name="Chan C."/>
        </authorList>
    </citation>
    <scope>NUCLEOTIDE SEQUENCE</scope>
</reference>
<dbReference type="PANTHER" id="PTHR43622">
    <property type="entry name" value="3-DEHYDROQUINATE SYNTHASE"/>
    <property type="match status" value="1"/>
</dbReference>
<evidence type="ECO:0000256" key="3">
    <source>
        <dbReference type="SAM" id="MobiDB-lite"/>
    </source>
</evidence>
<evidence type="ECO:0000259" key="4">
    <source>
        <dbReference type="Pfam" id="PF01761"/>
    </source>
</evidence>
<dbReference type="EMBL" id="CAJNNV010017266">
    <property type="protein sequence ID" value="CAE8605022.1"/>
    <property type="molecule type" value="Genomic_DNA"/>
</dbReference>
<dbReference type="InterPro" id="IPR050071">
    <property type="entry name" value="Dehydroquinate_synthase"/>
</dbReference>
<comment type="caution">
    <text evidence="5">The sequence shown here is derived from an EMBL/GenBank/DDBJ whole genome shotgun (WGS) entry which is preliminary data.</text>
</comment>
<sequence>MGFGMTTGYLGEVALVGPPGTEMMREPRSKSSFCAGFSSNLASKDEQRLLEPRQSDKEMPFDAQPGLVLEDPSVPYLQVPLASYADGSSVPAALNASQLLAQTPLPKGALQFSSLHIVAGASEDAHAQALALFESSKQLDTKASVYTWPSLSQDDVVGEYDAFFRITSEMILKGADRASLLVFVAAEGKEDTDLATAAILAMLPFRGVQAAFVTGEPVYRDPLSCLRTASGLFEYHAEQPERMGRRPLSAVFGPLPPCTFRKQLCTWQPIRPCESWEAANGLEAASEQEKLIPFKIGGLDLPMLTFEGGYAAGIARLAELLLERYGCDNCFPVFAVGETVDALGYGWDIYNAMAAQSCQGHYFAHASGESFKRPDAFGKPELLAAIATAKKAGRRVVVIAVGGGVNGNAMGMIAAMTGSDFVEVPTTLMHFNDATTSAKKAFSLVVGGKILSKNILGTFYLPKLVFCISEVFLTLDPCSIHAAAGEASKTMSMLGKASSCQGRLDFHNILGAGEFASDFTKVAAAAVGFERLIVFLQNTSGLKSKAIATGRTLRSIRNTGVTDSAQEAALESQRHELLGRVRAEFNEGLPEEGRRQVVHFLTTINEEVIKAKAMFLAYSDPFEKYRALLFEYAHTLGHGVEAFANSLYRRAEALRLDYSEAFRLHGQCVGMAVLWAGEMSKELGYLDGDGYMAHQGLVCLFNRFAGFDFGPLRQLCEQLDVSRDEFCEGVLDVVRRDNKRGYCRCAPGSSVDQLVRERPGCLVRSDDPSAELRYLVEVSEDVQRQVLESAFEGQYDQFLVTSPTSSSGLALLHRSEMERKQ</sequence>
<accession>A0A813EXG2</accession>
<organism evidence="5 6">
    <name type="scientific">Polarella glacialis</name>
    <name type="common">Dinoflagellate</name>
    <dbReference type="NCBI Taxonomy" id="89957"/>
    <lineage>
        <taxon>Eukaryota</taxon>
        <taxon>Sar</taxon>
        <taxon>Alveolata</taxon>
        <taxon>Dinophyceae</taxon>
        <taxon>Suessiales</taxon>
        <taxon>Suessiaceae</taxon>
        <taxon>Polarella</taxon>
    </lineage>
</organism>
<dbReference type="GO" id="GO:0003856">
    <property type="term" value="F:3-dehydroquinate synthase activity"/>
    <property type="evidence" value="ECO:0007669"/>
    <property type="project" value="TreeGrafter"/>
</dbReference>
<gene>
    <name evidence="5" type="ORF">PGLA1383_LOCUS23160</name>
</gene>
<dbReference type="AlphaFoldDB" id="A0A813EXG2"/>
<protein>
    <recommendedName>
        <fullName evidence="4">3-dehydroquinate synthase N-terminal domain-containing protein</fullName>
    </recommendedName>
</protein>
<evidence type="ECO:0000313" key="6">
    <source>
        <dbReference type="Proteomes" id="UP000654075"/>
    </source>
</evidence>
<proteinExistence type="predicted"/>
<name>A0A813EXG2_POLGL</name>
<feature type="region of interest" description="Disordered" evidence="3">
    <location>
        <begin position="20"/>
        <end position="39"/>
    </location>
</feature>
<keyword evidence="6" id="KW-1185">Reference proteome</keyword>
<evidence type="ECO:0000256" key="2">
    <source>
        <dbReference type="ARBA" id="ARBA00023027"/>
    </source>
</evidence>
<dbReference type="Pfam" id="PF01761">
    <property type="entry name" value="DHQ_synthase"/>
    <property type="match status" value="1"/>
</dbReference>
<dbReference type="Proteomes" id="UP000654075">
    <property type="component" value="Unassembled WGS sequence"/>
</dbReference>
<dbReference type="Gene3D" id="1.20.1090.10">
    <property type="entry name" value="Dehydroquinate synthase-like - alpha domain"/>
    <property type="match status" value="1"/>
</dbReference>